<reference evidence="2" key="1">
    <citation type="submission" date="2016-06" db="EMBL/GenBank/DDBJ databases">
        <title>Parallel loss of symbiosis genes in relatives of nitrogen-fixing non-legume Parasponia.</title>
        <authorList>
            <person name="Van Velzen R."/>
            <person name="Holmer R."/>
            <person name="Bu F."/>
            <person name="Rutten L."/>
            <person name="Van Zeijl A."/>
            <person name="Liu W."/>
            <person name="Santuari L."/>
            <person name="Cao Q."/>
            <person name="Sharma T."/>
            <person name="Shen D."/>
            <person name="Roswanjaya Y."/>
            <person name="Wardhani T."/>
            <person name="Kalhor M.S."/>
            <person name="Jansen J."/>
            <person name="Van den Hoogen J."/>
            <person name="Gungor B."/>
            <person name="Hartog M."/>
            <person name="Hontelez J."/>
            <person name="Verver J."/>
            <person name="Yang W.-C."/>
            <person name="Schijlen E."/>
            <person name="Repin R."/>
            <person name="Schilthuizen M."/>
            <person name="Schranz E."/>
            <person name="Heidstra R."/>
            <person name="Miyata K."/>
            <person name="Fedorova E."/>
            <person name="Kohlen W."/>
            <person name="Bisseling T."/>
            <person name="Smit S."/>
            <person name="Geurts R."/>
        </authorList>
    </citation>
    <scope>NUCLEOTIDE SEQUENCE [LARGE SCALE GENOMIC DNA]</scope>
    <source>
        <strain evidence="2">cv. RG33-2</strain>
    </source>
</reference>
<comment type="caution">
    <text evidence="1">The sequence shown here is derived from an EMBL/GenBank/DDBJ whole genome shotgun (WGS) entry which is preliminary data.</text>
</comment>
<sequence>MNSAYRPILALCYSRLGQTVYGRLNLIDISSGLIKVNDDALIQVDKAGATSRAYPSGPLVWVDTACIICRSKYPTWALVRVNKGTRIQIDKTNRQGHCDSRQQIGYHQQSMPYKGS</sequence>
<evidence type="ECO:0000313" key="2">
    <source>
        <dbReference type="Proteomes" id="UP000237000"/>
    </source>
</evidence>
<dbReference type="EMBL" id="JXTC01000557">
    <property type="protein sequence ID" value="PON46286.1"/>
    <property type="molecule type" value="Genomic_DNA"/>
</dbReference>
<dbReference type="InParanoid" id="A0A2P5BBZ1"/>
<dbReference type="AlphaFoldDB" id="A0A2P5BBZ1"/>
<accession>A0A2P5BBZ1</accession>
<proteinExistence type="predicted"/>
<dbReference type="Proteomes" id="UP000237000">
    <property type="component" value="Unassembled WGS sequence"/>
</dbReference>
<name>A0A2P5BBZ1_TREOI</name>
<feature type="non-terminal residue" evidence="1">
    <location>
        <position position="116"/>
    </location>
</feature>
<keyword evidence="2" id="KW-1185">Reference proteome</keyword>
<evidence type="ECO:0000313" key="1">
    <source>
        <dbReference type="EMBL" id="PON46286.1"/>
    </source>
</evidence>
<gene>
    <name evidence="1" type="ORF">TorRG33x02_326430</name>
</gene>
<organism evidence="1 2">
    <name type="scientific">Trema orientale</name>
    <name type="common">Charcoal tree</name>
    <name type="synonym">Celtis orientalis</name>
    <dbReference type="NCBI Taxonomy" id="63057"/>
    <lineage>
        <taxon>Eukaryota</taxon>
        <taxon>Viridiplantae</taxon>
        <taxon>Streptophyta</taxon>
        <taxon>Embryophyta</taxon>
        <taxon>Tracheophyta</taxon>
        <taxon>Spermatophyta</taxon>
        <taxon>Magnoliopsida</taxon>
        <taxon>eudicotyledons</taxon>
        <taxon>Gunneridae</taxon>
        <taxon>Pentapetalae</taxon>
        <taxon>rosids</taxon>
        <taxon>fabids</taxon>
        <taxon>Rosales</taxon>
        <taxon>Cannabaceae</taxon>
        <taxon>Trema</taxon>
    </lineage>
</organism>
<protein>
    <submittedName>
        <fullName evidence="1">Uncharacterized protein</fullName>
    </submittedName>
</protein>